<dbReference type="InterPro" id="IPR003593">
    <property type="entry name" value="AAA+_ATPase"/>
</dbReference>
<evidence type="ECO:0000256" key="3">
    <source>
        <dbReference type="ARBA" id="ARBA00022692"/>
    </source>
</evidence>
<dbReference type="PANTHER" id="PTHR24223:SF399">
    <property type="entry name" value="ABC TRANSPORTER ATNG"/>
    <property type="match status" value="1"/>
</dbReference>
<dbReference type="PROSITE" id="PS00211">
    <property type="entry name" value="ABC_TRANSPORTER_1"/>
    <property type="match status" value="2"/>
</dbReference>
<keyword evidence="3 10" id="KW-0812">Transmembrane</keyword>
<dbReference type="CDD" id="cd18580">
    <property type="entry name" value="ABC_6TM_ABCC_D2"/>
    <property type="match status" value="1"/>
</dbReference>
<dbReference type="InterPro" id="IPR056227">
    <property type="entry name" value="TMD0_ABC"/>
</dbReference>
<evidence type="ECO:0000256" key="1">
    <source>
        <dbReference type="ARBA" id="ARBA00004141"/>
    </source>
</evidence>
<feature type="domain" description="ABC transporter" evidence="11">
    <location>
        <begin position="1162"/>
        <end position="1391"/>
    </location>
</feature>
<dbReference type="CDD" id="cd18579">
    <property type="entry name" value="ABC_6TM_ABCC_D1"/>
    <property type="match status" value="1"/>
</dbReference>
<feature type="domain" description="ABC transmembrane type-1" evidence="12">
    <location>
        <begin position="280"/>
        <end position="554"/>
    </location>
</feature>
<dbReference type="Gene3D" id="1.20.1560.10">
    <property type="entry name" value="ABC transporter type 1, transmembrane domain"/>
    <property type="match status" value="2"/>
</dbReference>
<dbReference type="Pfam" id="PF24357">
    <property type="entry name" value="TMD0_ABC"/>
    <property type="match status" value="1"/>
</dbReference>
<keyword evidence="5" id="KW-0067">ATP-binding</keyword>
<dbReference type="GeneID" id="31004677"/>
<feature type="compositionally biased region" description="Basic and acidic residues" evidence="9">
    <location>
        <begin position="855"/>
        <end position="867"/>
    </location>
</feature>
<feature type="transmembrane region" description="Helical" evidence="10">
    <location>
        <begin position="68"/>
        <end position="89"/>
    </location>
</feature>
<organism evidence="13 14">
    <name type="scientific">Talaromyces atroroseus</name>
    <dbReference type="NCBI Taxonomy" id="1441469"/>
    <lineage>
        <taxon>Eukaryota</taxon>
        <taxon>Fungi</taxon>
        <taxon>Dikarya</taxon>
        <taxon>Ascomycota</taxon>
        <taxon>Pezizomycotina</taxon>
        <taxon>Eurotiomycetes</taxon>
        <taxon>Eurotiomycetidae</taxon>
        <taxon>Eurotiales</taxon>
        <taxon>Trichocomaceae</taxon>
        <taxon>Talaromyces</taxon>
        <taxon>Talaromyces sect. Trachyspermi</taxon>
    </lineage>
</organism>
<keyword evidence="7 10" id="KW-0472">Membrane</keyword>
<feature type="transmembrane region" description="Helical" evidence="10">
    <location>
        <begin position="1104"/>
        <end position="1125"/>
    </location>
</feature>
<dbReference type="Pfam" id="PF00664">
    <property type="entry name" value="ABC_membrane"/>
    <property type="match status" value="2"/>
</dbReference>
<feature type="transmembrane region" description="Helical" evidence="10">
    <location>
        <begin position="894"/>
        <end position="914"/>
    </location>
</feature>
<dbReference type="GO" id="GO:0016887">
    <property type="term" value="F:ATP hydrolysis activity"/>
    <property type="evidence" value="ECO:0007669"/>
    <property type="project" value="InterPro"/>
</dbReference>
<feature type="transmembrane region" description="Helical" evidence="10">
    <location>
        <begin position="101"/>
        <end position="120"/>
    </location>
</feature>
<gene>
    <name evidence="13" type="ORF">UA08_04922</name>
</gene>
<dbReference type="FunFam" id="1.20.1560.10:FF:000055">
    <property type="entry name" value="ABC multidrug transporter (Eurofung)"/>
    <property type="match status" value="1"/>
</dbReference>
<protein>
    <submittedName>
        <fullName evidence="13">Uncharacterized protein</fullName>
    </submittedName>
</protein>
<evidence type="ECO:0000256" key="9">
    <source>
        <dbReference type="SAM" id="MobiDB-lite"/>
    </source>
</evidence>
<evidence type="ECO:0000313" key="14">
    <source>
        <dbReference type="Proteomes" id="UP000214365"/>
    </source>
</evidence>
<name>A0A225B1Q6_TALAT</name>
<dbReference type="EMBL" id="LFMY01000006">
    <property type="protein sequence ID" value="OKL59747.1"/>
    <property type="molecule type" value="Genomic_DNA"/>
</dbReference>
<feature type="transmembrane region" description="Helical" evidence="10">
    <location>
        <begin position="1020"/>
        <end position="1040"/>
    </location>
</feature>
<dbReference type="SUPFAM" id="SSF90123">
    <property type="entry name" value="ABC transporter transmembrane region"/>
    <property type="match status" value="2"/>
</dbReference>
<evidence type="ECO:0000256" key="4">
    <source>
        <dbReference type="ARBA" id="ARBA00022741"/>
    </source>
</evidence>
<keyword evidence="4" id="KW-0547">Nucleotide-binding</keyword>
<evidence type="ECO:0000256" key="7">
    <source>
        <dbReference type="ARBA" id="ARBA00023136"/>
    </source>
</evidence>
<keyword evidence="8" id="KW-0325">Glycoprotein</keyword>
<dbReference type="GO" id="GO:0140359">
    <property type="term" value="F:ABC-type transporter activity"/>
    <property type="evidence" value="ECO:0007669"/>
    <property type="project" value="InterPro"/>
</dbReference>
<dbReference type="SMART" id="SM00382">
    <property type="entry name" value="AAA"/>
    <property type="match status" value="1"/>
</dbReference>
<evidence type="ECO:0000259" key="12">
    <source>
        <dbReference type="PROSITE" id="PS50929"/>
    </source>
</evidence>
<keyword evidence="6 10" id="KW-1133">Transmembrane helix</keyword>
<dbReference type="InterPro" id="IPR044746">
    <property type="entry name" value="ABCC_6TM_D1"/>
</dbReference>
<keyword evidence="14" id="KW-1185">Reference proteome</keyword>
<dbReference type="FunFam" id="1.20.1560.10:FF:000066">
    <property type="entry name" value="ABC multidrug transporter (Eurofung)"/>
    <property type="match status" value="1"/>
</dbReference>
<evidence type="ECO:0000313" key="13">
    <source>
        <dbReference type="EMBL" id="OKL59747.1"/>
    </source>
</evidence>
<feature type="transmembrane region" description="Helical" evidence="10">
    <location>
        <begin position="35"/>
        <end position="56"/>
    </location>
</feature>
<evidence type="ECO:0000256" key="8">
    <source>
        <dbReference type="ARBA" id="ARBA00023180"/>
    </source>
</evidence>
<feature type="domain" description="ABC transmembrane type-1" evidence="12">
    <location>
        <begin position="894"/>
        <end position="1161"/>
    </location>
</feature>
<dbReference type="InterPro" id="IPR011527">
    <property type="entry name" value="ABC1_TM_dom"/>
</dbReference>
<dbReference type="Gene3D" id="3.40.50.300">
    <property type="entry name" value="P-loop containing nucleotide triphosphate hydrolases"/>
    <property type="match status" value="2"/>
</dbReference>
<dbReference type="RefSeq" id="XP_020119868.1">
    <property type="nucleotide sequence ID" value="XM_020267244.1"/>
</dbReference>
<dbReference type="STRING" id="1441469.A0A225B1Q6"/>
<evidence type="ECO:0000256" key="6">
    <source>
        <dbReference type="ARBA" id="ARBA00022989"/>
    </source>
</evidence>
<dbReference type="OrthoDB" id="6500128at2759"/>
<dbReference type="GO" id="GO:0016020">
    <property type="term" value="C:membrane"/>
    <property type="evidence" value="ECO:0007669"/>
    <property type="project" value="UniProtKB-SubCell"/>
</dbReference>
<dbReference type="Pfam" id="PF00005">
    <property type="entry name" value="ABC_tran"/>
    <property type="match status" value="1"/>
</dbReference>
<sequence>MPPKCLPEAENAFGPAVGGGCSGGFDFTLLFEQTILSILPAAAFLVVSPLRIRYLLKQGIYTRTSFFRVAKLVVATGFAAAQLGLLVLWTEDKGLQTRGSVPAAALEVVAGLSLGLLSWVEDSRSVKPSSLLSVYLLFTLLFDVAQARTLWLLQQEQSKPIKVLFSISVGLKSVFLALETKGKRAYLETKYQDLPPESTSGIINRSFMWWLNHLFFRGFKSLLTLDDLNRLDPNLHSASLSHSAQVAWQQRRRPERRFEVPFALCRALWWPLASAAIPRLFLIGFTFAQPFLLQTILEWLGQGPNVSRNEGYGLLGATVLIYLGLAISNLHYNHTVYRFLTMFRGAVSSLIYGRALHIPDGRLDDRSAAITLMTTDIDRISACLINLNECWARLIEVAVGISILAMRIGWICVVPVIVTLGKSSGIGSIEIAKRIGPRQKIWVDAVQNRIAITSSLLSNIHTVRRMGWSHAVAEIIQKRQARETHLMEGFRWSIVWQNVVQNLPWALAPALTFAVYTSLGDSLDATTAFTNLSIITLLTDPAAKLLSAIPSTSASLGCFDRIQDFLVIPTCQEVQASDLIPGPTRVLADVTEIHAVESQNSCSSQHDPLVTMKDVTILPAPSSQDYVLQNVNLDVYRGSFVFFIGEVGSGKSSLLRAMLGHAACKGGSIRVPLGDMAYCAQTPWLLNVTIRAAICGLTNDDDDDIIDINWYQSVIRSCFLDHDLKLLDRGDRTQIGSGSGAVLSGGQMQRVSLARALYSRKGLLLLDDVFSALDNTTKKHIMAILFGKGGLLREMKSTVMLVTNDTEYLSYADEIFALSKGNLRKLTPGAAISKNNIFHITLPDEARNDTPTPSAKEKSGQVSKENQRNDLTRVTGDVAVYKYYFKSIGLVKTLVFLLFAGVHVFCSTFSQIWLEWWSKQGGGQKGLYVSVYMMLALFNSIGNGGYVWAILVLISPSTSRRLHYRLLKAVRRASSLFLSTTDSGVILNRFSQDMSLIEGQLPIGAMVFISTGLVASGSGYMTITIPFLLLALILLQHVYLRTSRQLRLLDLESRSPLYTHFMETISGLSTIQAFRWQDRFQEKNFRLLDASQRPYYLLYCVQRWLVLVLDLIVAAEAIVLVTLAVTLRSETSVGLVGVSLNNILSFGNSLSAVTQGWTQLEVSLGSISRVREFDSSIKSEPEVFRDGELPDEWPGKGAIKFSKVTAEYRYLWTHWKEVICDRLVAIPQDTIILEGCSVRLNADPAGAHTDTEIIIALDRVGLWKSVLEDQSGLDAEISSSSVSLSKGQQQLLGLSRALLKVQNRKNSSSRNILLLDEPTSHVDRETDDKMQAVLRETPCLAACTKLTVAHRIKSIANADLAIVLDAGRIVEMGDPRDLIMRAGSVFAELSSGEKS</sequence>
<feature type="domain" description="ABC transporter" evidence="11">
    <location>
        <begin position="610"/>
        <end position="845"/>
    </location>
</feature>
<dbReference type="PROSITE" id="PS50929">
    <property type="entry name" value="ABC_TM1F"/>
    <property type="match status" value="2"/>
</dbReference>
<dbReference type="PROSITE" id="PS51257">
    <property type="entry name" value="PROKAR_LIPOPROTEIN"/>
    <property type="match status" value="1"/>
</dbReference>
<dbReference type="InterPro" id="IPR027417">
    <property type="entry name" value="P-loop_NTPase"/>
</dbReference>
<dbReference type="InterPro" id="IPR003439">
    <property type="entry name" value="ABC_transporter-like_ATP-bd"/>
</dbReference>
<dbReference type="SUPFAM" id="SSF52540">
    <property type="entry name" value="P-loop containing nucleoside triphosphate hydrolases"/>
    <property type="match status" value="2"/>
</dbReference>
<dbReference type="PROSITE" id="PS50893">
    <property type="entry name" value="ABC_TRANSPORTER_2"/>
    <property type="match status" value="2"/>
</dbReference>
<feature type="transmembrane region" description="Helical" evidence="10">
    <location>
        <begin position="312"/>
        <end position="332"/>
    </location>
</feature>
<evidence type="ECO:0000256" key="5">
    <source>
        <dbReference type="ARBA" id="ARBA00022840"/>
    </source>
</evidence>
<dbReference type="InterPro" id="IPR050173">
    <property type="entry name" value="ABC_transporter_C-like"/>
</dbReference>
<evidence type="ECO:0000256" key="2">
    <source>
        <dbReference type="ARBA" id="ARBA00022448"/>
    </source>
</evidence>
<proteinExistence type="predicted"/>
<dbReference type="PANTHER" id="PTHR24223">
    <property type="entry name" value="ATP-BINDING CASSETTE SUB-FAMILY C"/>
    <property type="match status" value="1"/>
</dbReference>
<dbReference type="Proteomes" id="UP000214365">
    <property type="component" value="Unassembled WGS sequence"/>
</dbReference>
<feature type="transmembrane region" description="Helical" evidence="10">
    <location>
        <begin position="926"/>
        <end position="954"/>
    </location>
</feature>
<reference evidence="13 14" key="1">
    <citation type="submission" date="2015-06" db="EMBL/GenBank/DDBJ databases">
        <title>Talaromyces atroroseus IBT 11181 draft genome.</title>
        <authorList>
            <person name="Rasmussen K.B."/>
            <person name="Rasmussen S."/>
            <person name="Petersen B."/>
            <person name="Sicheritz-Ponten T."/>
            <person name="Mortensen U.H."/>
            <person name="Thrane U."/>
        </authorList>
    </citation>
    <scope>NUCLEOTIDE SEQUENCE [LARGE SCALE GENOMIC DNA]</scope>
    <source>
        <strain evidence="13 14">IBT 11181</strain>
    </source>
</reference>
<feature type="region of interest" description="Disordered" evidence="9">
    <location>
        <begin position="844"/>
        <end position="867"/>
    </location>
</feature>
<feature type="transmembrane region" description="Helical" evidence="10">
    <location>
        <begin position="267"/>
        <end position="292"/>
    </location>
</feature>
<keyword evidence="2" id="KW-0813">Transport</keyword>
<dbReference type="InterPro" id="IPR036640">
    <property type="entry name" value="ABC1_TM_sf"/>
</dbReference>
<evidence type="ECO:0000259" key="11">
    <source>
        <dbReference type="PROSITE" id="PS50893"/>
    </source>
</evidence>
<dbReference type="InterPro" id="IPR017871">
    <property type="entry name" value="ABC_transporter-like_CS"/>
</dbReference>
<dbReference type="InterPro" id="IPR044726">
    <property type="entry name" value="ABCC_6TM_D2"/>
</dbReference>
<accession>A0A225B1Q6</accession>
<dbReference type="GO" id="GO:0005524">
    <property type="term" value="F:ATP binding"/>
    <property type="evidence" value="ECO:0007669"/>
    <property type="project" value="UniProtKB-KW"/>
</dbReference>
<evidence type="ECO:0000256" key="10">
    <source>
        <dbReference type="SAM" id="Phobius"/>
    </source>
</evidence>
<comment type="subcellular location">
    <subcellularLocation>
        <location evidence="1">Membrane</location>
        <topology evidence="1">Multi-pass membrane protein</topology>
    </subcellularLocation>
</comment>
<comment type="caution">
    <text evidence="13">The sequence shown here is derived from an EMBL/GenBank/DDBJ whole genome shotgun (WGS) entry which is preliminary data.</text>
</comment>